<evidence type="ECO:0000313" key="6">
    <source>
        <dbReference type="Proteomes" id="UP000198584"/>
    </source>
</evidence>
<dbReference type="InterPro" id="IPR001613">
    <property type="entry name" value="Flavin_amine_oxidase"/>
</dbReference>
<dbReference type="Proteomes" id="UP000198584">
    <property type="component" value="Unassembled WGS sequence"/>
</dbReference>
<dbReference type="AlphaFoldDB" id="A0A1H4EHK1"/>
<dbReference type="RefSeq" id="WP_245728956.1">
    <property type="nucleotide sequence ID" value="NZ_FNQR01000009.1"/>
</dbReference>
<evidence type="ECO:0000259" key="4">
    <source>
        <dbReference type="Pfam" id="PF01593"/>
    </source>
</evidence>
<evidence type="ECO:0000256" key="1">
    <source>
        <dbReference type="ARBA" id="ARBA00001974"/>
    </source>
</evidence>
<protein>
    <submittedName>
        <fullName evidence="5">Monoamine oxidase</fullName>
    </submittedName>
</protein>
<dbReference type="STRING" id="571932.SAMN05421743_10960"/>
<accession>A0A1H4EHK1</accession>
<dbReference type="InterPro" id="IPR050281">
    <property type="entry name" value="Flavin_monoamine_oxidase"/>
</dbReference>
<dbReference type="Pfam" id="PF01593">
    <property type="entry name" value="Amino_oxidase"/>
    <property type="match status" value="1"/>
</dbReference>
<dbReference type="PANTHER" id="PTHR10742">
    <property type="entry name" value="FLAVIN MONOAMINE OXIDASE"/>
    <property type="match status" value="1"/>
</dbReference>
<comment type="cofactor">
    <cofactor evidence="1">
        <name>FAD</name>
        <dbReference type="ChEBI" id="CHEBI:57692"/>
    </cofactor>
</comment>
<dbReference type="Gene3D" id="3.50.50.60">
    <property type="entry name" value="FAD/NAD(P)-binding domain"/>
    <property type="match status" value="1"/>
</dbReference>
<feature type="binding site" evidence="3">
    <location>
        <begin position="88"/>
        <end position="91"/>
    </location>
    <ligand>
        <name>FAD</name>
        <dbReference type="ChEBI" id="CHEBI:57692"/>
    </ligand>
</feature>
<keyword evidence="2" id="KW-0560">Oxidoreductase</keyword>
<dbReference type="Gene3D" id="3.90.660.10">
    <property type="match status" value="1"/>
</dbReference>
<dbReference type="PRINTS" id="PR00757">
    <property type="entry name" value="AMINEOXDASEF"/>
</dbReference>
<dbReference type="SUPFAM" id="SSF54373">
    <property type="entry name" value="FAD-linked reductases, C-terminal domain"/>
    <property type="match status" value="1"/>
</dbReference>
<gene>
    <name evidence="5" type="ORF">SAMN05421743_10960</name>
</gene>
<dbReference type="InterPro" id="IPR036188">
    <property type="entry name" value="FAD/NAD-bd_sf"/>
</dbReference>
<proteinExistence type="predicted"/>
<dbReference type="InterPro" id="IPR002937">
    <property type="entry name" value="Amino_oxidase"/>
</dbReference>
<dbReference type="GO" id="GO:0009063">
    <property type="term" value="P:amino acid catabolic process"/>
    <property type="evidence" value="ECO:0007669"/>
    <property type="project" value="TreeGrafter"/>
</dbReference>
<feature type="binding site" evidence="3">
    <location>
        <position position="270"/>
    </location>
    <ligand>
        <name>FAD</name>
        <dbReference type="ChEBI" id="CHEBI:57692"/>
    </ligand>
</feature>
<feature type="binding site" evidence="3">
    <location>
        <position position="91"/>
    </location>
    <ligand>
        <name>substrate</name>
    </ligand>
</feature>
<keyword evidence="6" id="KW-1185">Reference proteome</keyword>
<feature type="domain" description="Amine oxidase" evidence="4">
    <location>
        <begin position="43"/>
        <end position="488"/>
    </location>
</feature>
<name>A0A1H4EHK1_9BACI</name>
<evidence type="ECO:0000256" key="3">
    <source>
        <dbReference type="PIRSR" id="PIRSR601613-1"/>
    </source>
</evidence>
<feature type="binding site" evidence="3">
    <location>
        <position position="465"/>
    </location>
    <ligand>
        <name>FAD</name>
        <dbReference type="ChEBI" id="CHEBI:57692"/>
    </ligand>
</feature>
<evidence type="ECO:0000313" key="5">
    <source>
        <dbReference type="EMBL" id="SEA84198.1"/>
    </source>
</evidence>
<dbReference type="EMBL" id="FNQR01000009">
    <property type="protein sequence ID" value="SEA84198.1"/>
    <property type="molecule type" value="Genomic_DNA"/>
</dbReference>
<feature type="binding site" evidence="3">
    <location>
        <begin position="63"/>
        <end position="64"/>
    </location>
    <ligand>
        <name>FAD</name>
        <dbReference type="ChEBI" id="CHEBI:57692"/>
    </ligand>
</feature>
<organism evidence="5 6">
    <name type="scientific">Thalassobacillus cyri</name>
    <dbReference type="NCBI Taxonomy" id="571932"/>
    <lineage>
        <taxon>Bacteria</taxon>
        <taxon>Bacillati</taxon>
        <taxon>Bacillota</taxon>
        <taxon>Bacilli</taxon>
        <taxon>Bacillales</taxon>
        <taxon>Bacillaceae</taxon>
        <taxon>Thalassobacillus</taxon>
    </lineage>
</organism>
<dbReference type="SUPFAM" id="SSF51905">
    <property type="entry name" value="FAD/NAD(P)-binding domain"/>
    <property type="match status" value="1"/>
</dbReference>
<dbReference type="PANTHER" id="PTHR10742:SF342">
    <property type="entry name" value="AMINE OXIDASE"/>
    <property type="match status" value="1"/>
</dbReference>
<sequence length="499" mass="56762">MNNNNSFKAYSELTYPQDMLTILRKGLTPASQPKKILIAGAGLAGLTSASLLKQAGHDVTILEANNRIGGRVFTLRQPFHQGNYLELGAMRIPDNHVLVFEYIRRFGLPVNKFINTTPEDILFANGIMTTRERYEQNPDILNFPVEGWEKGKTATELFLSAVEPFIELYNLSNPDQQEQLKQKFARYSMGDFLKHNPLGQSMSANAIRKISVLLGMEGFPEFAFIDILTDIIFPIFNEETNFYQITGGNDQLPLAFLPQLRDNIICNQQVTKIIQRAKGIDFLTNDRVIGQQRKYSGDLAITSLPFTVFQYIDVEPYDSLSFEKWSAIKELTNVPAVKIGIEFKSRFWEKDQLGNIISDSPTRFTYIPSKLDGTGPAVMLASYSWGNNAMLWNSQPKEEHIRQTLEDLAKVYGNQVYTEFIQGVTFNWSQNPFSGGCFTLYTPHQEMNYGKIIPLPEQRLHFAGEHTSSFHGWMEGAIESGIRTAFEVNNRNELHLFKF</sequence>
<evidence type="ECO:0000256" key="2">
    <source>
        <dbReference type="ARBA" id="ARBA00023002"/>
    </source>
</evidence>
<reference evidence="5 6" key="1">
    <citation type="submission" date="2016-10" db="EMBL/GenBank/DDBJ databases">
        <authorList>
            <person name="de Groot N.N."/>
        </authorList>
    </citation>
    <scope>NUCLEOTIDE SEQUENCE [LARGE SCALE GENOMIC DNA]</scope>
    <source>
        <strain evidence="5 6">CCM7597</strain>
    </source>
</reference>
<dbReference type="GO" id="GO:0001716">
    <property type="term" value="F:L-amino-acid oxidase activity"/>
    <property type="evidence" value="ECO:0007669"/>
    <property type="project" value="TreeGrafter"/>
</dbReference>
<dbReference type="Gene3D" id="1.10.405.10">
    <property type="entry name" value="Guanine Nucleotide Dissociation Inhibitor, domain 1"/>
    <property type="match status" value="1"/>
</dbReference>